<dbReference type="EMBL" id="AZXY01000009">
    <property type="protein sequence ID" value="KSZ57423.1"/>
    <property type="molecule type" value="Genomic_DNA"/>
</dbReference>
<evidence type="ECO:0000313" key="7">
    <source>
        <dbReference type="EMBL" id="KSZ57423.1"/>
    </source>
</evidence>
<keyword evidence="3 4" id="KW-0443">Lipid metabolism</keyword>
<sequence>MTTAFVLGGGAGLGAVEVGMLYALTERGIRPDLLIGTSAGALNAAYVAGRGTGLPTLDELAAIWRKLRRQDVFPLDPVRQLLAVTGLRSSLCSERNLRQLIESHLPYRDLEDAAIPVHLVATDLLTGREVLLSTGEAVSAVLASAAVPGVLPAVQREGLSLVDGGIADDAALSQAVALGADDVWVLPAGYACALPRPPTTALATAVQALTLLTHQRLLLEVANFSERVELHVLPPLCPVSVSPIDFTHAGELIERAHRATQAWIAAKGDRRPHPERILSLHNHRPRVGEPDASSGRIPGRGSDPTRPEDGYTTAAASGRVWPSQRRGTRSS</sequence>
<name>A0A0V9UHF0_9NOCA</name>
<dbReference type="PATRIC" id="fig|1441730.3.peg.3812"/>
<evidence type="ECO:0000256" key="4">
    <source>
        <dbReference type="PROSITE-ProRule" id="PRU01161"/>
    </source>
</evidence>
<feature type="domain" description="PNPLA" evidence="6">
    <location>
        <begin position="5"/>
        <end position="176"/>
    </location>
</feature>
<keyword evidence="2 4" id="KW-0442">Lipid degradation</keyword>
<dbReference type="PANTHER" id="PTHR14226">
    <property type="entry name" value="NEUROPATHY TARGET ESTERASE/SWISS CHEESE D.MELANOGASTER"/>
    <property type="match status" value="1"/>
</dbReference>
<dbReference type="Pfam" id="PF01734">
    <property type="entry name" value="Patatin"/>
    <property type="match status" value="1"/>
</dbReference>
<feature type="region of interest" description="Disordered" evidence="5">
    <location>
        <begin position="278"/>
        <end position="331"/>
    </location>
</feature>
<evidence type="ECO:0000256" key="5">
    <source>
        <dbReference type="SAM" id="MobiDB-lite"/>
    </source>
</evidence>
<dbReference type="InterPro" id="IPR002641">
    <property type="entry name" value="PNPLA_dom"/>
</dbReference>
<gene>
    <name evidence="7" type="ORF">Z045_18290</name>
</gene>
<dbReference type="PANTHER" id="PTHR14226:SF57">
    <property type="entry name" value="BLR7027 PROTEIN"/>
    <property type="match status" value="1"/>
</dbReference>
<comment type="caution">
    <text evidence="7">The sequence shown here is derived from an EMBL/GenBank/DDBJ whole genome shotgun (WGS) entry which is preliminary data.</text>
</comment>
<dbReference type="GO" id="GO:0016042">
    <property type="term" value="P:lipid catabolic process"/>
    <property type="evidence" value="ECO:0007669"/>
    <property type="project" value="UniProtKB-UniRule"/>
</dbReference>
<evidence type="ECO:0000256" key="3">
    <source>
        <dbReference type="ARBA" id="ARBA00023098"/>
    </source>
</evidence>
<feature type="short sequence motif" description="GXSXG" evidence="4">
    <location>
        <begin position="36"/>
        <end position="40"/>
    </location>
</feature>
<evidence type="ECO:0000256" key="1">
    <source>
        <dbReference type="ARBA" id="ARBA00022801"/>
    </source>
</evidence>
<protein>
    <submittedName>
        <fullName evidence="7">Alpha/beta hydrolase</fullName>
    </submittedName>
</protein>
<accession>A0A0V9UHF0</accession>
<reference evidence="8" key="1">
    <citation type="submission" date="2015-01" db="EMBL/GenBank/DDBJ databases">
        <title>Draft genome sequence of Rhodococcus pyridinivorans strain KG-16, a hydrocarbon-degrading bacterium.</title>
        <authorList>
            <person name="Aggarwal R.K."/>
            <person name="Dawar C."/>
        </authorList>
    </citation>
    <scope>NUCLEOTIDE SEQUENCE [LARGE SCALE GENOMIC DNA]</scope>
    <source>
        <strain evidence="8">KG-16</strain>
    </source>
</reference>
<comment type="caution">
    <text evidence="4">Lacks conserved residue(s) required for the propagation of feature annotation.</text>
</comment>
<dbReference type="GO" id="GO:0016787">
    <property type="term" value="F:hydrolase activity"/>
    <property type="evidence" value="ECO:0007669"/>
    <property type="project" value="UniProtKB-UniRule"/>
</dbReference>
<organism evidence="7 8">
    <name type="scientific">Rhodococcus pyridinivorans KG-16</name>
    <dbReference type="NCBI Taxonomy" id="1441730"/>
    <lineage>
        <taxon>Bacteria</taxon>
        <taxon>Bacillati</taxon>
        <taxon>Actinomycetota</taxon>
        <taxon>Actinomycetes</taxon>
        <taxon>Mycobacteriales</taxon>
        <taxon>Nocardiaceae</taxon>
        <taxon>Rhodococcus</taxon>
    </lineage>
</organism>
<feature type="short sequence motif" description="DGA/G" evidence="4">
    <location>
        <begin position="163"/>
        <end position="165"/>
    </location>
</feature>
<dbReference type="Gene3D" id="3.40.1090.10">
    <property type="entry name" value="Cytosolic phospholipase A2 catalytic domain"/>
    <property type="match status" value="2"/>
</dbReference>
<dbReference type="Proteomes" id="UP000053060">
    <property type="component" value="Unassembled WGS sequence"/>
</dbReference>
<evidence type="ECO:0000256" key="2">
    <source>
        <dbReference type="ARBA" id="ARBA00022963"/>
    </source>
</evidence>
<dbReference type="PROSITE" id="PS51635">
    <property type="entry name" value="PNPLA"/>
    <property type="match status" value="1"/>
</dbReference>
<reference evidence="7 8" key="2">
    <citation type="journal article" date="2016" name="Genome Announc.">
        <title>Draft Genome Sequence of a Versatile Hydrocarbon-Degrading Bacterium, Rhodococcus pyridinivorans Strain KG-16, Collected from Oil Fields in India.</title>
        <authorList>
            <person name="Aggarwal R.K."/>
            <person name="Dawar C."/>
            <person name="Phanindranath R."/>
            <person name="Mutnuri L."/>
            <person name="Dayal A.M."/>
        </authorList>
    </citation>
    <scope>NUCLEOTIDE SEQUENCE [LARGE SCALE GENOMIC DNA]</scope>
    <source>
        <strain evidence="7 8">KG-16</strain>
    </source>
</reference>
<feature type="active site" description="Nucleophile" evidence="4">
    <location>
        <position position="38"/>
    </location>
</feature>
<dbReference type="InterPro" id="IPR016035">
    <property type="entry name" value="Acyl_Trfase/lysoPLipase"/>
</dbReference>
<evidence type="ECO:0000313" key="8">
    <source>
        <dbReference type="Proteomes" id="UP000053060"/>
    </source>
</evidence>
<evidence type="ECO:0000259" key="6">
    <source>
        <dbReference type="PROSITE" id="PS51635"/>
    </source>
</evidence>
<dbReference type="AlphaFoldDB" id="A0A0V9UHF0"/>
<dbReference type="SUPFAM" id="SSF52151">
    <property type="entry name" value="FabD/lysophospholipase-like"/>
    <property type="match status" value="1"/>
</dbReference>
<dbReference type="RefSeq" id="WP_060653106.1">
    <property type="nucleotide sequence ID" value="NZ_AZXY01000009.1"/>
</dbReference>
<proteinExistence type="predicted"/>
<dbReference type="InterPro" id="IPR050301">
    <property type="entry name" value="NTE"/>
</dbReference>
<keyword evidence="1 4" id="KW-0378">Hydrolase</keyword>
<feature type="active site" description="Proton acceptor" evidence="4">
    <location>
        <position position="163"/>
    </location>
</feature>